<dbReference type="PANTHER" id="PTHR42862">
    <property type="entry name" value="DELTA-1-PYRROLINE-5-CARBOXYLATE DEHYDROGENASE 1, ISOFORM A-RELATED"/>
    <property type="match status" value="1"/>
</dbReference>
<dbReference type="InterPro" id="IPR016160">
    <property type="entry name" value="Ald_DH_CS_CYS"/>
</dbReference>
<dbReference type="Gene3D" id="3.20.20.220">
    <property type="match status" value="1"/>
</dbReference>
<dbReference type="GO" id="GO:0004657">
    <property type="term" value="F:proline dehydrogenase activity"/>
    <property type="evidence" value="ECO:0007669"/>
    <property type="project" value="UniProtKB-ARBA"/>
</dbReference>
<dbReference type="Gene3D" id="3.40.605.10">
    <property type="entry name" value="Aldehyde Dehydrogenase, Chain A, domain 1"/>
    <property type="match status" value="1"/>
</dbReference>
<dbReference type="SUPFAM" id="SSF53720">
    <property type="entry name" value="ALDH-like"/>
    <property type="match status" value="1"/>
</dbReference>
<feature type="domain" description="Aldehyde dehydrogenase" evidence="6">
    <location>
        <begin position="484"/>
        <end position="950"/>
    </location>
</feature>
<dbReference type="SUPFAM" id="SSF51730">
    <property type="entry name" value="FAD-linked oxidoreductase"/>
    <property type="match status" value="1"/>
</dbReference>
<dbReference type="KEGG" id="lfp:Y981_08755"/>
<evidence type="ECO:0000259" key="6">
    <source>
        <dbReference type="Pfam" id="PF00171"/>
    </source>
</evidence>
<dbReference type="InterPro" id="IPR029041">
    <property type="entry name" value="FAD-linked_oxidoreductase-like"/>
</dbReference>
<dbReference type="PROSITE" id="PS00070">
    <property type="entry name" value="ALDEHYDE_DEHYDR_CYS"/>
    <property type="match status" value="1"/>
</dbReference>
<dbReference type="Pfam" id="PF00171">
    <property type="entry name" value="Aldedh"/>
    <property type="match status" value="1"/>
</dbReference>
<dbReference type="Pfam" id="PF01619">
    <property type="entry name" value="Pro_dh"/>
    <property type="match status" value="1"/>
</dbReference>
<keyword evidence="3" id="KW-0560">Oxidoreductase</keyword>
<protein>
    <recommendedName>
        <fullName evidence="2">L-glutamate gamma-semialdehyde dehydrogenase</fullName>
        <ecNumber evidence="2">1.2.1.88</ecNumber>
    </recommendedName>
</protein>
<dbReference type="InterPro" id="IPR041514">
    <property type="entry name" value="PutA_N"/>
</dbReference>
<dbReference type="InterPro" id="IPR016161">
    <property type="entry name" value="Ald_DH/histidinol_DH"/>
</dbReference>
<sequence length="970" mass="106933">MTTLEERDVRKFGEELYRRMSGKTPALFSGWEGEILKRAQTDTGFQRALFCLIDVLPVLTNTAEIRRHIEEYLGPFLSGGLSLFGGTGARLVPKLSERIGRRLIAAWDRFEDTVTVIEREGRRVSLDLVGEEAVSYPEADRNRDRTLALLDRFERLPLKSQLHLSLKASSLNPDMNPLDPEGSARAVLERLAPILRRLNDRGGGLVLDMEQRERKEIVLTLFRRIQEDPAYRSENIGIALQAYLPETAEDLSELLAWGRGRGLKFPVRLVKGAYWDQEVALARQNNWPVPVFQRQDETDAHFEALVDTLCGARDTVIPFIATHNLRTVSRAVCALRKHGGLPPGEVHLLHGMSEPLQEALIGLGVPVRVYLPVGDILPGMAYLIRRLLENTANASFLRRQILSRESSDSLLKPPPPLLRDKGSGKISFGNAPLKPEHSGEFENEPFLDFSRKEIRTLFRAALDRVRGSLGRKVLPRIGGREVEGGEETIRSVDPALPSRTVAEVRLADGKIAARALEEAIRFRETWRESSWETRISILLRTAGVLRSRRMDLAATEVFETGKSWTEADADVCEAIDFCVWYARMALRLKESGLSSPPGEENRLRYEGRGIALVLPPWNFPLAIPAGMTAAALVTGNVVLLKPSLEAPLMGALLVEALLEAGVPPGAIHYLPGRGETMGRQLAAHRDIDLIAFTGSRAVGVSLLGLIGNPSEGQKGLKHFVCEMGGKNAIVVDDDADLDLAVPAILSSAFSYQGQKCSACSRVIAVKGIHDRLAERLVQGAEALSIGPPEDPEHRIGPVISQRALERIREYVGRGLKEGELLLDREIPEKIRETGGYYAGPAIFAGIRPQHVLANEEIFGPVLSVLKAESFREGITFAIDCDYRLTGGVFSRSPSHIDEAKKTFRVGNLYINRGITGARVGRHPFGGLGFSGWGSPAGGPDTLLQFVTSRTISENVMRHGYSPSTMERGES</sequence>
<evidence type="ECO:0000313" key="9">
    <source>
        <dbReference type="EMBL" id="AIA30803.1"/>
    </source>
</evidence>
<dbReference type="HOGENOM" id="CLU_005682_2_0_0"/>
<accession>A0A059XVD8</accession>
<name>A0A059XVD8_9BACT</name>
<comment type="pathway">
    <text evidence="1">Amino-acid degradation; L-proline degradation into L-glutamate; L-glutamate from L-proline: step 2/2.</text>
</comment>
<dbReference type="FunFam" id="3.40.309.10:FF:000005">
    <property type="entry name" value="1-pyrroline-5-carboxylate dehydrogenase 1"/>
    <property type="match status" value="1"/>
</dbReference>
<dbReference type="InterPro" id="IPR005932">
    <property type="entry name" value="RocA"/>
</dbReference>
<dbReference type="CDD" id="cd07124">
    <property type="entry name" value="ALDH_PutA-P5CDH-RocA"/>
    <property type="match status" value="1"/>
</dbReference>
<dbReference type="GO" id="GO:0009898">
    <property type="term" value="C:cytoplasmic side of plasma membrane"/>
    <property type="evidence" value="ECO:0007669"/>
    <property type="project" value="TreeGrafter"/>
</dbReference>
<dbReference type="RefSeq" id="WP_038505716.1">
    <property type="nucleotide sequence ID" value="NZ_CP007243.1"/>
</dbReference>
<dbReference type="GO" id="GO:0010133">
    <property type="term" value="P:L-proline catabolic process to L-glutamate"/>
    <property type="evidence" value="ECO:0007669"/>
    <property type="project" value="TreeGrafter"/>
</dbReference>
<dbReference type="PANTHER" id="PTHR42862:SF1">
    <property type="entry name" value="DELTA-1-PYRROLINE-5-CARBOXYLATE DEHYDROGENASE 2, ISOFORM A-RELATED"/>
    <property type="match status" value="1"/>
</dbReference>
<feature type="domain" description="Proline utilization A N-terminal" evidence="8">
    <location>
        <begin position="6"/>
        <end position="75"/>
    </location>
</feature>
<dbReference type="GO" id="GO:0003842">
    <property type="term" value="F:L-glutamate gamma-semialdehyde dehydrogenase activity"/>
    <property type="evidence" value="ECO:0007669"/>
    <property type="project" value="UniProtKB-EC"/>
</dbReference>
<evidence type="ECO:0000256" key="4">
    <source>
        <dbReference type="ARBA" id="ARBA00023027"/>
    </source>
</evidence>
<dbReference type="InterPro" id="IPR016162">
    <property type="entry name" value="Ald_DH_N"/>
</dbReference>
<keyword evidence="10" id="KW-1185">Reference proteome</keyword>
<dbReference type="InterPro" id="IPR002872">
    <property type="entry name" value="Proline_DH_dom"/>
</dbReference>
<dbReference type="InterPro" id="IPR016163">
    <property type="entry name" value="Ald_DH_C"/>
</dbReference>
<dbReference type="InterPro" id="IPR050485">
    <property type="entry name" value="Proline_metab_enzyme"/>
</dbReference>
<evidence type="ECO:0000256" key="5">
    <source>
        <dbReference type="ARBA" id="ARBA00048142"/>
    </source>
</evidence>
<keyword evidence="4" id="KW-0520">NAD</keyword>
<evidence type="ECO:0000313" key="10">
    <source>
        <dbReference type="Proteomes" id="UP000027059"/>
    </source>
</evidence>
<reference evidence="9 10" key="2">
    <citation type="journal article" date="2015" name="Biomed. Res. Int.">
        <title>Effects of Arsenite Resistance on the Growth and Functional Gene Expression of Leptospirillum ferriphilum and Acidithiobacillus thiooxidans in Pure Culture and Coculture.</title>
        <authorList>
            <person name="Jiang H."/>
            <person name="Liang Y."/>
            <person name="Yin H."/>
            <person name="Xiao Y."/>
            <person name="Guo X."/>
            <person name="Xu Y."/>
            <person name="Hu Q."/>
            <person name="Liu H."/>
            <person name="Liu X."/>
        </authorList>
    </citation>
    <scope>NUCLEOTIDE SEQUENCE [LARGE SCALE GENOMIC DNA]</scope>
    <source>
        <strain evidence="9 10">YSK</strain>
    </source>
</reference>
<dbReference type="OrthoDB" id="9812625at2"/>
<feature type="domain" description="Proline dehydrogenase" evidence="7">
    <location>
        <begin position="112"/>
        <end position="399"/>
    </location>
</feature>
<comment type="catalytic activity">
    <reaction evidence="5">
        <text>L-glutamate 5-semialdehyde + NAD(+) + H2O = L-glutamate + NADH + 2 H(+)</text>
        <dbReference type="Rhea" id="RHEA:30235"/>
        <dbReference type="ChEBI" id="CHEBI:15377"/>
        <dbReference type="ChEBI" id="CHEBI:15378"/>
        <dbReference type="ChEBI" id="CHEBI:29985"/>
        <dbReference type="ChEBI" id="CHEBI:57540"/>
        <dbReference type="ChEBI" id="CHEBI:57945"/>
        <dbReference type="ChEBI" id="CHEBI:58066"/>
        <dbReference type="EC" id="1.2.1.88"/>
    </reaction>
</comment>
<proteinExistence type="predicted"/>
<evidence type="ECO:0000259" key="7">
    <source>
        <dbReference type="Pfam" id="PF01619"/>
    </source>
</evidence>
<dbReference type="AlphaFoldDB" id="A0A059XVD8"/>
<dbReference type="Proteomes" id="UP000027059">
    <property type="component" value="Chromosome"/>
</dbReference>
<dbReference type="Pfam" id="PF18083">
    <property type="entry name" value="PutA_N"/>
    <property type="match status" value="1"/>
</dbReference>
<organism evidence="9 10">
    <name type="scientific">Leptospirillum ferriphilum YSK</name>
    <dbReference type="NCBI Taxonomy" id="1441628"/>
    <lineage>
        <taxon>Bacteria</taxon>
        <taxon>Pseudomonadati</taxon>
        <taxon>Nitrospirota</taxon>
        <taxon>Nitrospiria</taxon>
        <taxon>Nitrospirales</taxon>
        <taxon>Nitrospiraceae</taxon>
        <taxon>Leptospirillum</taxon>
    </lineage>
</organism>
<dbReference type="EC" id="1.2.1.88" evidence="2"/>
<evidence type="ECO:0000256" key="2">
    <source>
        <dbReference type="ARBA" id="ARBA00012884"/>
    </source>
</evidence>
<evidence type="ECO:0000256" key="3">
    <source>
        <dbReference type="ARBA" id="ARBA00023002"/>
    </source>
</evidence>
<dbReference type="InterPro" id="IPR015590">
    <property type="entry name" value="Aldehyde_DH_dom"/>
</dbReference>
<gene>
    <name evidence="9" type="ORF">Y981_08755</name>
</gene>
<evidence type="ECO:0000256" key="1">
    <source>
        <dbReference type="ARBA" id="ARBA00004786"/>
    </source>
</evidence>
<reference evidence="10" key="1">
    <citation type="submission" date="2014-02" db="EMBL/GenBank/DDBJ databases">
        <title>Complete genome sequence and comparative genomic analysis of the nitrogen-fixing bacterium Leptospirillum ferriphilum YSK.</title>
        <authorList>
            <person name="Guo X."/>
            <person name="Yin H."/>
            <person name="Liang Y."/>
            <person name="Hu Q."/>
            <person name="Ma L."/>
            <person name="Xiao Y."/>
            <person name="Zhang X."/>
            <person name="Qiu G."/>
            <person name="Liu X."/>
        </authorList>
    </citation>
    <scope>NUCLEOTIDE SEQUENCE [LARGE SCALE GENOMIC DNA]</scope>
    <source>
        <strain evidence="10">YSK</strain>
    </source>
</reference>
<dbReference type="EMBL" id="CP007243">
    <property type="protein sequence ID" value="AIA30803.1"/>
    <property type="molecule type" value="Genomic_DNA"/>
</dbReference>
<dbReference type="Gene3D" id="3.40.309.10">
    <property type="entry name" value="Aldehyde Dehydrogenase, Chain A, domain 2"/>
    <property type="match status" value="1"/>
</dbReference>
<evidence type="ECO:0000259" key="8">
    <source>
        <dbReference type="Pfam" id="PF18083"/>
    </source>
</evidence>